<name>A0AAP0IC54_9MAGN</name>
<dbReference type="EMBL" id="JBBNAG010000008">
    <property type="protein sequence ID" value="KAK9112367.1"/>
    <property type="molecule type" value="Genomic_DNA"/>
</dbReference>
<evidence type="ECO:0000313" key="2">
    <source>
        <dbReference type="EMBL" id="KAK9112367.1"/>
    </source>
</evidence>
<dbReference type="AlphaFoldDB" id="A0AAP0IC54"/>
<feature type="region of interest" description="Disordered" evidence="1">
    <location>
        <begin position="97"/>
        <end position="141"/>
    </location>
</feature>
<organism evidence="2 3">
    <name type="scientific">Stephania cephalantha</name>
    <dbReference type="NCBI Taxonomy" id="152367"/>
    <lineage>
        <taxon>Eukaryota</taxon>
        <taxon>Viridiplantae</taxon>
        <taxon>Streptophyta</taxon>
        <taxon>Embryophyta</taxon>
        <taxon>Tracheophyta</taxon>
        <taxon>Spermatophyta</taxon>
        <taxon>Magnoliopsida</taxon>
        <taxon>Ranunculales</taxon>
        <taxon>Menispermaceae</taxon>
        <taxon>Menispermoideae</taxon>
        <taxon>Cissampelideae</taxon>
        <taxon>Stephania</taxon>
    </lineage>
</organism>
<sequence length="203" mass="22875">MVLGHTGPEILFMISTKHGMAGETFLGTRGSRPDEVMIIYTVSATNGERLFLNHHKMQDPRTLRYDEVTVPKPRSKKKATQAAPVFQLQGENIKGLQDSVPSSFKKTQKTKKRNLKQEVSPSFQHPERSTSDSLPESSTNGNDYRVLRRKYLLLEEESCTVGRALEGIEDDVKVLENEKLALLDELVVLEGLVDPSELQLLRQ</sequence>
<evidence type="ECO:0000313" key="3">
    <source>
        <dbReference type="Proteomes" id="UP001419268"/>
    </source>
</evidence>
<comment type="caution">
    <text evidence="2">The sequence shown here is derived from an EMBL/GenBank/DDBJ whole genome shotgun (WGS) entry which is preliminary data.</text>
</comment>
<dbReference type="PANTHER" id="PTHR37740">
    <property type="entry name" value="OS02G0193500 PROTEIN"/>
    <property type="match status" value="1"/>
</dbReference>
<gene>
    <name evidence="2" type="ORF">Scep_019886</name>
</gene>
<accession>A0AAP0IC54</accession>
<feature type="compositionally biased region" description="Polar residues" evidence="1">
    <location>
        <begin position="131"/>
        <end position="141"/>
    </location>
</feature>
<dbReference type="PANTHER" id="PTHR37740:SF1">
    <property type="entry name" value="OS02G0193500 PROTEIN"/>
    <property type="match status" value="1"/>
</dbReference>
<reference evidence="2 3" key="1">
    <citation type="submission" date="2024-01" db="EMBL/GenBank/DDBJ databases">
        <title>Genome assemblies of Stephania.</title>
        <authorList>
            <person name="Yang L."/>
        </authorList>
    </citation>
    <scope>NUCLEOTIDE SEQUENCE [LARGE SCALE GENOMIC DNA]</scope>
    <source>
        <strain evidence="2">JXDWG</strain>
        <tissue evidence="2">Leaf</tissue>
    </source>
</reference>
<proteinExistence type="predicted"/>
<keyword evidence="3" id="KW-1185">Reference proteome</keyword>
<protein>
    <submittedName>
        <fullName evidence="2">Uncharacterized protein</fullName>
    </submittedName>
</protein>
<dbReference type="Proteomes" id="UP001419268">
    <property type="component" value="Unassembled WGS sequence"/>
</dbReference>
<evidence type="ECO:0000256" key="1">
    <source>
        <dbReference type="SAM" id="MobiDB-lite"/>
    </source>
</evidence>